<feature type="transmembrane region" description="Helical" evidence="1">
    <location>
        <begin position="50"/>
        <end position="77"/>
    </location>
</feature>
<dbReference type="VEuPathDB" id="VectorBase:GBRI037574"/>
<protein>
    <submittedName>
        <fullName evidence="2">Uncharacterized protein</fullName>
    </submittedName>
</protein>
<dbReference type="EnsemblMetazoa" id="GBRI037574-RA">
    <property type="protein sequence ID" value="GBRI037574-PA"/>
    <property type="gene ID" value="GBRI037574"/>
</dbReference>
<dbReference type="Proteomes" id="UP000091820">
    <property type="component" value="Unassembled WGS sequence"/>
</dbReference>
<proteinExistence type="predicted"/>
<keyword evidence="3" id="KW-1185">Reference proteome</keyword>
<evidence type="ECO:0000313" key="3">
    <source>
        <dbReference type="Proteomes" id="UP000091820"/>
    </source>
</evidence>
<organism evidence="2 3">
    <name type="scientific">Glossina brevipalpis</name>
    <dbReference type="NCBI Taxonomy" id="37001"/>
    <lineage>
        <taxon>Eukaryota</taxon>
        <taxon>Metazoa</taxon>
        <taxon>Ecdysozoa</taxon>
        <taxon>Arthropoda</taxon>
        <taxon>Hexapoda</taxon>
        <taxon>Insecta</taxon>
        <taxon>Pterygota</taxon>
        <taxon>Neoptera</taxon>
        <taxon>Endopterygota</taxon>
        <taxon>Diptera</taxon>
        <taxon>Brachycera</taxon>
        <taxon>Muscomorpha</taxon>
        <taxon>Hippoboscoidea</taxon>
        <taxon>Glossinidae</taxon>
        <taxon>Glossina</taxon>
    </lineage>
</organism>
<reference evidence="3" key="1">
    <citation type="submission" date="2014-03" db="EMBL/GenBank/DDBJ databases">
        <authorList>
            <person name="Aksoy S."/>
            <person name="Warren W."/>
            <person name="Wilson R.K."/>
        </authorList>
    </citation>
    <scope>NUCLEOTIDE SEQUENCE [LARGE SCALE GENOMIC DNA]</scope>
    <source>
        <strain evidence="3">IAEA</strain>
    </source>
</reference>
<keyword evidence="1" id="KW-0812">Transmembrane</keyword>
<keyword evidence="1" id="KW-0472">Membrane</keyword>
<keyword evidence="1" id="KW-1133">Transmembrane helix</keyword>
<reference evidence="2" key="2">
    <citation type="submission" date="2020-05" db="UniProtKB">
        <authorList>
            <consortium name="EnsemblMetazoa"/>
        </authorList>
    </citation>
    <scope>IDENTIFICATION</scope>
    <source>
        <strain evidence="2">IAEA</strain>
    </source>
</reference>
<evidence type="ECO:0000313" key="2">
    <source>
        <dbReference type="EnsemblMetazoa" id="GBRI037574-PA"/>
    </source>
</evidence>
<dbReference type="AlphaFoldDB" id="A0A1A9WYS1"/>
<sequence length="209" mass="24358">MKPVHNLIVEEYYPDGNTRLTSTNTSFPFLCNDEYLLLTEHEALPLLRTLFDYFCFLSAFIIVPFMDIYGFLHMIFISCDMLMPLLRIKIELEKRGTNGMNSDNIYIHTCNISNVHMFQEFIMRSNYSYIVRESINDNDFANVQTVYAVYVNLNSNVDGMIHEQAESAYIHEYFIIHQHAEKHEGTGSFEQDGLRNLFGSEIYSGIKTK</sequence>
<evidence type="ECO:0000256" key="1">
    <source>
        <dbReference type="SAM" id="Phobius"/>
    </source>
</evidence>
<name>A0A1A9WYS1_9MUSC</name>
<accession>A0A1A9WYS1</accession>